<dbReference type="PANTHER" id="PTHR22797">
    <property type="entry name" value="CARD6/NUCLEOLAR PROTEIN 3"/>
    <property type="match status" value="1"/>
</dbReference>
<sequence>MSFKEKDHLGLETSEFFWDEETTSKETAFCSRENEKEDGTPSVALPCLAKGDEHEVPEIITYSRIGQGYEPDDFLYLGEEEYLESAGYPEDTQGTVEEDYDDPENRVYYGKEDRVYYGEEDREYYGEEDREYYGEEDRVYYGKEDAEYSETNEFSDEEQSYEDSETSISLEGEEEKSMEDRKCGWTPKTSGDLVWNFLMKVQALDVTARDSILRPGVLDEDSEGELLTRVENLDIGNIQTINPLDVLCASMLCSDSSLQCEVMLDMYQCQFALPLLLPDAENNKSILMLGAMKDIVYKHSTQSSGGPTEDTEQFLALMKMPIISFVRLGYCSFSKSRILNTLLRPAQLKSHKTFLHQDTAVLVLPRQISDGLVEITWCFPDSNNLKENSSIFQKPVAMTNLRGDLESSWTQFGFLMEVSSAVFFFTDCLGEKEWDMLMFLGEDALERCYFVFSSQARESEETQIFQSILKLKPSQLLFWEGEEAETTRENMEGLHAALQQVMCSSLRYVSVEDMASLARELGIQVDRDFENAQGIQVFPREKMAGIAEGEEQQRHSQPKSSSENQAQMPIGQSEATCEVSQNLQNLYHSPVVMPHMENCWSLPTRVGANNVSLKAPWVMSSHLGLQQRYNLFHPLPFQNARAYTQCKNFGIRYFQPQRFYLGERFIKFPRIARGHHVNRTFGRPPRPISQCAQAFSERSQTMGALKSSGTVVSQVGHFYSMRSQPAGTVGKLQLKQTCTQRTESTVATGKCMRKPSPIQHPHPQSFQPAKMQKPLRPTSQQRAQLKTPNGPSNPTIRTGCHPMSENKLLPCSQFKYNQHKPFHIKHPKPKPSQPVPSQAKPSQTNPPQPHSSQARPSLSKPTQPKPCQPQPCQSKSSQPRPTQPKSAQTNPSQVKAYCPRAGPKRVGKR</sequence>
<feature type="compositionally biased region" description="Low complexity" evidence="1">
    <location>
        <begin position="870"/>
        <end position="879"/>
    </location>
</feature>
<reference evidence="4" key="1">
    <citation type="submission" date="2012-07" db="EMBL/GenBank/DDBJ databases">
        <title>Genome of the Chinese tree shrew, a rising model animal genetically related to primates.</title>
        <authorList>
            <person name="Zhang G."/>
            <person name="Fan Y."/>
            <person name="Yao Y."/>
            <person name="Huang Z."/>
        </authorList>
    </citation>
    <scope>NUCLEOTIDE SEQUENCE [LARGE SCALE GENOMIC DNA]</scope>
</reference>
<feature type="region of interest" description="Disordered" evidence="1">
    <location>
        <begin position="147"/>
        <end position="183"/>
    </location>
</feature>
<feature type="region of interest" description="Disordered" evidence="1">
    <location>
        <begin position="746"/>
        <end position="804"/>
    </location>
</feature>
<feature type="compositionally biased region" description="Polar residues" evidence="1">
    <location>
        <begin position="883"/>
        <end position="893"/>
    </location>
</feature>
<dbReference type="PANTHER" id="PTHR22797:SF36">
    <property type="entry name" value="CASPASE RECRUITMENT DOMAIN-CONTAINING PROTEIN 6"/>
    <property type="match status" value="1"/>
</dbReference>
<dbReference type="eggNOG" id="ENOG502SDCX">
    <property type="taxonomic scope" value="Eukaryota"/>
</dbReference>
<proteinExistence type="predicted"/>
<organism evidence="3 4">
    <name type="scientific">Tupaia chinensis</name>
    <name type="common">Chinese tree shrew</name>
    <name type="synonym">Tupaia belangeri chinensis</name>
    <dbReference type="NCBI Taxonomy" id="246437"/>
    <lineage>
        <taxon>Eukaryota</taxon>
        <taxon>Metazoa</taxon>
        <taxon>Chordata</taxon>
        <taxon>Craniata</taxon>
        <taxon>Vertebrata</taxon>
        <taxon>Euteleostomi</taxon>
        <taxon>Mammalia</taxon>
        <taxon>Eutheria</taxon>
        <taxon>Euarchontoglires</taxon>
        <taxon>Scandentia</taxon>
        <taxon>Tupaiidae</taxon>
        <taxon>Tupaia</taxon>
    </lineage>
</organism>
<feature type="region of interest" description="Disordered" evidence="1">
    <location>
        <begin position="548"/>
        <end position="571"/>
    </location>
</feature>
<feature type="compositionally biased region" description="Polar residues" evidence="1">
    <location>
        <begin position="558"/>
        <end position="567"/>
    </location>
</feature>
<feature type="domain" description="Up-regulator of cell proliferation-like" evidence="2">
    <location>
        <begin position="241"/>
        <end position="533"/>
    </location>
</feature>
<evidence type="ECO:0000259" key="2">
    <source>
        <dbReference type="Pfam" id="PF25496"/>
    </source>
</evidence>
<dbReference type="Proteomes" id="UP000011518">
    <property type="component" value="Unassembled WGS sequence"/>
</dbReference>
<dbReference type="Pfam" id="PF25496">
    <property type="entry name" value="URGCP"/>
    <property type="match status" value="1"/>
</dbReference>
<accession>L8Y8K2</accession>
<keyword evidence="4" id="KW-1185">Reference proteome</keyword>
<dbReference type="FunCoup" id="L8Y8K2">
    <property type="interactions" value="126"/>
</dbReference>
<dbReference type="EMBL" id="KB365185">
    <property type="protein sequence ID" value="ELV11404.1"/>
    <property type="molecule type" value="Genomic_DNA"/>
</dbReference>
<feature type="compositionally biased region" description="Acidic residues" evidence="1">
    <location>
        <begin position="147"/>
        <end position="177"/>
    </location>
</feature>
<dbReference type="InterPro" id="IPR057365">
    <property type="entry name" value="URGCP"/>
</dbReference>
<dbReference type="AlphaFoldDB" id="L8Y8K2"/>
<evidence type="ECO:0000313" key="4">
    <source>
        <dbReference type="Proteomes" id="UP000011518"/>
    </source>
</evidence>
<feature type="compositionally biased region" description="Polar residues" evidence="1">
    <location>
        <begin position="777"/>
        <end position="796"/>
    </location>
</feature>
<gene>
    <name evidence="3" type="ORF">TREES_T100002258</name>
</gene>
<reference evidence="4" key="2">
    <citation type="journal article" date="2013" name="Nat. Commun.">
        <title>Genome of the Chinese tree shrew.</title>
        <authorList>
            <person name="Fan Y."/>
            <person name="Huang Z.Y."/>
            <person name="Cao C.C."/>
            <person name="Chen C.S."/>
            <person name="Chen Y.X."/>
            <person name="Fan D.D."/>
            <person name="He J."/>
            <person name="Hou H.L."/>
            <person name="Hu L."/>
            <person name="Hu X.T."/>
            <person name="Jiang X.T."/>
            <person name="Lai R."/>
            <person name="Lang Y.S."/>
            <person name="Liang B."/>
            <person name="Liao S.G."/>
            <person name="Mu D."/>
            <person name="Ma Y.Y."/>
            <person name="Niu Y.Y."/>
            <person name="Sun X.Q."/>
            <person name="Xia J.Q."/>
            <person name="Xiao J."/>
            <person name="Xiong Z.Q."/>
            <person name="Xu L."/>
            <person name="Yang L."/>
            <person name="Zhang Y."/>
            <person name="Zhao W."/>
            <person name="Zhao X.D."/>
            <person name="Zheng Y.T."/>
            <person name="Zhou J.M."/>
            <person name="Zhu Y.B."/>
            <person name="Zhang G.J."/>
            <person name="Wang J."/>
            <person name="Yao Y.G."/>
        </authorList>
    </citation>
    <scope>NUCLEOTIDE SEQUENCE [LARGE SCALE GENOMIC DNA]</scope>
</reference>
<name>L8Y8K2_TUPCH</name>
<evidence type="ECO:0000256" key="1">
    <source>
        <dbReference type="SAM" id="MobiDB-lite"/>
    </source>
</evidence>
<evidence type="ECO:0000313" key="3">
    <source>
        <dbReference type="EMBL" id="ELV11404.1"/>
    </source>
</evidence>
<dbReference type="InParanoid" id="L8Y8K2"/>
<dbReference type="InterPro" id="IPR052685">
    <property type="entry name" value="Apoptosis_Repressor_CARD"/>
</dbReference>
<protein>
    <submittedName>
        <fullName evidence="3">Caspase recruitment domain-containing protein 6</fullName>
    </submittedName>
</protein>
<feature type="region of interest" description="Disordered" evidence="1">
    <location>
        <begin position="821"/>
        <end position="909"/>
    </location>
</feature>